<evidence type="ECO:0000256" key="2">
    <source>
        <dbReference type="ARBA" id="ARBA00005648"/>
    </source>
</evidence>
<dbReference type="GO" id="GO:0033116">
    <property type="term" value="C:endoplasmic reticulum-Golgi intermediate compartment membrane"/>
    <property type="evidence" value="ECO:0007669"/>
    <property type="project" value="UniProtKB-SubCell"/>
</dbReference>
<dbReference type="OrthoDB" id="5541786at2759"/>
<feature type="transmembrane region" description="Helical" evidence="6">
    <location>
        <begin position="46"/>
        <end position="65"/>
    </location>
</feature>
<comment type="similarity">
    <text evidence="2">Belongs to the ERGIC family.</text>
</comment>
<organism evidence="9">
    <name type="scientific">Hydra vulgaris</name>
    <name type="common">Hydra</name>
    <name type="synonym">Hydra attenuata</name>
    <dbReference type="NCBI Taxonomy" id="6087"/>
    <lineage>
        <taxon>Eukaryota</taxon>
        <taxon>Metazoa</taxon>
        <taxon>Cnidaria</taxon>
        <taxon>Hydrozoa</taxon>
        <taxon>Hydroidolina</taxon>
        <taxon>Anthoathecata</taxon>
        <taxon>Aplanulata</taxon>
        <taxon>Hydridae</taxon>
        <taxon>Hydra</taxon>
    </lineage>
</organism>
<feature type="transmembrane region" description="Helical" evidence="6">
    <location>
        <begin position="328"/>
        <end position="358"/>
    </location>
</feature>
<dbReference type="AlphaFoldDB" id="T2M6Y0"/>
<dbReference type="GO" id="GO:0030134">
    <property type="term" value="C:COPII-coated ER to Golgi transport vesicle"/>
    <property type="evidence" value="ECO:0007669"/>
    <property type="project" value="TreeGrafter"/>
</dbReference>
<evidence type="ECO:0000256" key="5">
    <source>
        <dbReference type="ARBA" id="ARBA00023136"/>
    </source>
</evidence>
<evidence type="ECO:0000313" key="9">
    <source>
        <dbReference type="EMBL" id="CDG67884.1"/>
    </source>
</evidence>
<protein>
    <submittedName>
        <fullName evidence="9">Endoplasmic reticulum-Golgi intermediate compartment protein 2</fullName>
    </submittedName>
</protein>
<dbReference type="GO" id="GO:0005783">
    <property type="term" value="C:endoplasmic reticulum"/>
    <property type="evidence" value="ECO:0007669"/>
    <property type="project" value="TreeGrafter"/>
</dbReference>
<evidence type="ECO:0000259" key="7">
    <source>
        <dbReference type="Pfam" id="PF07970"/>
    </source>
</evidence>
<dbReference type="EMBL" id="HAAD01001652">
    <property type="protein sequence ID" value="CDG67884.1"/>
    <property type="molecule type" value="mRNA"/>
</dbReference>
<feature type="domain" description="Endoplasmic reticulum vesicle transporter N-terminal" evidence="8">
    <location>
        <begin position="23"/>
        <end position="109"/>
    </location>
</feature>
<reference evidence="9" key="1">
    <citation type="journal article" date="2013" name="Genome Biol. Evol.">
        <title>Punctuated emergences of genetic and phenotypic innovations in eumetazoan, bilaterian, euteleostome, and hominidae ancestors.</title>
        <authorList>
            <person name="Wenger Y."/>
            <person name="Galliot B."/>
        </authorList>
    </citation>
    <scope>NUCLEOTIDE SEQUENCE</scope>
    <source>
        <tissue evidence="9">Whole animals</tissue>
    </source>
</reference>
<accession>T2M6Y0</accession>
<dbReference type="GO" id="GO:0006890">
    <property type="term" value="P:retrograde vesicle-mediated transport, Golgi to endoplasmic reticulum"/>
    <property type="evidence" value="ECO:0007669"/>
    <property type="project" value="TreeGrafter"/>
</dbReference>
<dbReference type="InterPro" id="IPR045888">
    <property type="entry name" value="Erv"/>
</dbReference>
<evidence type="ECO:0000256" key="1">
    <source>
        <dbReference type="ARBA" id="ARBA00004457"/>
    </source>
</evidence>
<dbReference type="InterPro" id="IPR012936">
    <property type="entry name" value="Erv_C"/>
</dbReference>
<feature type="non-terminal residue" evidence="9">
    <location>
        <position position="1"/>
    </location>
</feature>
<keyword evidence="4 6" id="KW-1133">Transmembrane helix</keyword>
<dbReference type="PANTHER" id="PTHR10984">
    <property type="entry name" value="ENDOPLASMIC RETICULUM-GOLGI INTERMEDIATE COMPARTMENT PROTEIN"/>
    <property type="match status" value="1"/>
</dbReference>
<sequence>SKCLVMQSLSEGIRQRKTISKGFKDLDAFPKIPESYQETSASGGTVSILVFLFISMLVISEFIYYSGSILTYKYEVDKEADNKFRINIDITVAMECDDIGADVLDLSGGNVDTGENLHLTPAHFSMSSNQKQWWDAFRSARKSDEGYRSINKVTQIDMIFGDVMPTYMPDEIESEFEGKEFDGCRIYGNIEVNKVAGNFHITAGKSIPHPRGHAHLSALVSELNYNFSHRIDMLSFGEPHPGIINPLDGDLMITTTPYHMYQYYIAIVPTTIQTLKNTIKTNQYSVTQRSRQLNLNSGSQGVPGIFFKYDFNAISVSVNEERRSFNEFLIRLCGIIGGVFATSGMLHSAIGALADIILCQMRQKRGKMFQTANNVQKEQFEGKTPFVLLKHDNINSQHVSLVQQ</sequence>
<gene>
    <name evidence="9" type="primary">ERGIC2</name>
</gene>
<keyword evidence="5 6" id="KW-0472">Membrane</keyword>
<comment type="subcellular location">
    <subcellularLocation>
        <location evidence="1">Endoplasmic reticulum-Golgi intermediate compartment membrane</location>
        <topology evidence="1">Multi-pass membrane protein</topology>
    </subcellularLocation>
</comment>
<feature type="domain" description="Endoplasmic reticulum vesicle transporter C-terminal" evidence="7">
    <location>
        <begin position="173"/>
        <end position="346"/>
    </location>
</feature>
<evidence type="ECO:0000256" key="3">
    <source>
        <dbReference type="ARBA" id="ARBA00022692"/>
    </source>
</evidence>
<proteinExistence type="evidence at transcript level"/>
<name>T2M6Y0_HYDVU</name>
<dbReference type="Pfam" id="PF13850">
    <property type="entry name" value="ERGIC_N"/>
    <property type="match status" value="1"/>
</dbReference>
<dbReference type="InterPro" id="IPR039542">
    <property type="entry name" value="Erv_N"/>
</dbReference>
<evidence type="ECO:0000259" key="8">
    <source>
        <dbReference type="Pfam" id="PF13850"/>
    </source>
</evidence>
<dbReference type="PANTHER" id="PTHR10984:SF30">
    <property type="entry name" value="ENDOPLASMIC RETICULUM-GOLGI INTERMEDIATE COMPARTMENT PROTEIN 2"/>
    <property type="match status" value="1"/>
</dbReference>
<evidence type="ECO:0000256" key="6">
    <source>
        <dbReference type="SAM" id="Phobius"/>
    </source>
</evidence>
<evidence type="ECO:0000256" key="4">
    <source>
        <dbReference type="ARBA" id="ARBA00022989"/>
    </source>
</evidence>
<dbReference type="Pfam" id="PF07970">
    <property type="entry name" value="COPIIcoated_ERV"/>
    <property type="match status" value="1"/>
</dbReference>
<keyword evidence="3 6" id="KW-0812">Transmembrane</keyword>
<dbReference type="GO" id="GO:0006888">
    <property type="term" value="P:endoplasmic reticulum to Golgi vesicle-mediated transport"/>
    <property type="evidence" value="ECO:0007669"/>
    <property type="project" value="TreeGrafter"/>
</dbReference>